<dbReference type="EMBL" id="JOJR01010060">
    <property type="protein sequence ID" value="RCN25883.1"/>
    <property type="molecule type" value="Genomic_DNA"/>
</dbReference>
<evidence type="ECO:0000313" key="1">
    <source>
        <dbReference type="EMBL" id="RCN25883.1"/>
    </source>
</evidence>
<organism evidence="1 2">
    <name type="scientific">Ancylostoma caninum</name>
    <name type="common">Dog hookworm</name>
    <dbReference type="NCBI Taxonomy" id="29170"/>
    <lineage>
        <taxon>Eukaryota</taxon>
        <taxon>Metazoa</taxon>
        <taxon>Ecdysozoa</taxon>
        <taxon>Nematoda</taxon>
        <taxon>Chromadorea</taxon>
        <taxon>Rhabditida</taxon>
        <taxon>Rhabditina</taxon>
        <taxon>Rhabditomorpha</taxon>
        <taxon>Strongyloidea</taxon>
        <taxon>Ancylostomatidae</taxon>
        <taxon>Ancylostomatinae</taxon>
        <taxon>Ancylostoma</taxon>
    </lineage>
</organism>
<evidence type="ECO:0000313" key="2">
    <source>
        <dbReference type="Proteomes" id="UP000252519"/>
    </source>
</evidence>
<proteinExistence type="predicted"/>
<keyword evidence="2" id="KW-1185">Reference proteome</keyword>
<dbReference type="Proteomes" id="UP000252519">
    <property type="component" value="Unassembled WGS sequence"/>
</dbReference>
<comment type="caution">
    <text evidence="1">The sequence shown here is derived from an EMBL/GenBank/DDBJ whole genome shotgun (WGS) entry which is preliminary data.</text>
</comment>
<sequence>MGNSLRCLHLVRKQKFVPIDDYKSSPIVVKFAPIAHPEVFGEDMVEGSARNEPAVIRDPSSLRGPISCLFLSACFRYIRCTVTSMMKIL</sequence>
<gene>
    <name evidence="1" type="ORF">ANCCAN_28402</name>
</gene>
<name>A0A368F1D3_ANCCA</name>
<reference evidence="1 2" key="1">
    <citation type="submission" date="2014-10" db="EMBL/GenBank/DDBJ databases">
        <title>Draft genome of the hookworm Ancylostoma caninum.</title>
        <authorList>
            <person name="Mitreva M."/>
        </authorList>
    </citation>
    <scope>NUCLEOTIDE SEQUENCE [LARGE SCALE GENOMIC DNA]</scope>
    <source>
        <strain evidence="1 2">Baltimore</strain>
    </source>
</reference>
<dbReference type="AlphaFoldDB" id="A0A368F1D3"/>
<accession>A0A368F1D3</accession>
<protein>
    <submittedName>
        <fullName evidence="1">Uncharacterized protein</fullName>
    </submittedName>
</protein>